<dbReference type="InterPro" id="IPR001796">
    <property type="entry name" value="DHFR_dom"/>
</dbReference>
<evidence type="ECO:0000256" key="8">
    <source>
        <dbReference type="PIRNR" id="PIRNR000194"/>
    </source>
</evidence>
<proteinExistence type="inferred from homology"/>
<evidence type="ECO:0000256" key="6">
    <source>
        <dbReference type="ARBA" id="ARBA00023002"/>
    </source>
</evidence>
<dbReference type="GO" id="GO:0046655">
    <property type="term" value="P:folic acid metabolic process"/>
    <property type="evidence" value="ECO:0007669"/>
    <property type="project" value="TreeGrafter"/>
</dbReference>
<comment type="catalytic activity">
    <reaction evidence="8">
        <text>(6S)-5,6,7,8-tetrahydrofolate + NADP(+) = 7,8-dihydrofolate + NADPH + H(+)</text>
        <dbReference type="Rhea" id="RHEA:15009"/>
        <dbReference type="ChEBI" id="CHEBI:15378"/>
        <dbReference type="ChEBI" id="CHEBI:57451"/>
        <dbReference type="ChEBI" id="CHEBI:57453"/>
        <dbReference type="ChEBI" id="CHEBI:57783"/>
        <dbReference type="ChEBI" id="CHEBI:58349"/>
        <dbReference type="EC" id="1.5.1.3"/>
    </reaction>
</comment>
<dbReference type="OrthoDB" id="9804315at2"/>
<comment type="pathway">
    <text evidence="1 8">Cofactor biosynthesis; tetrahydrofolate biosynthesis; 5,6,7,8-tetrahydrofolate from 7,8-dihydrofolate: step 1/1.</text>
</comment>
<evidence type="ECO:0000256" key="2">
    <source>
        <dbReference type="ARBA" id="ARBA00009539"/>
    </source>
</evidence>
<dbReference type="PANTHER" id="PTHR48069">
    <property type="entry name" value="DIHYDROFOLATE REDUCTASE"/>
    <property type="match status" value="1"/>
</dbReference>
<evidence type="ECO:0000313" key="11">
    <source>
        <dbReference type="EMBL" id="BAB07169.1"/>
    </source>
</evidence>
<dbReference type="UniPathway" id="UPA00077">
    <property type="reaction ID" value="UER00158"/>
</dbReference>
<dbReference type="GO" id="GO:0006730">
    <property type="term" value="P:one-carbon metabolic process"/>
    <property type="evidence" value="ECO:0007669"/>
    <property type="project" value="UniProtKB-KW"/>
</dbReference>
<dbReference type="PIR" id="B84081">
    <property type="entry name" value="B84081"/>
</dbReference>
<evidence type="ECO:0000256" key="5">
    <source>
        <dbReference type="ARBA" id="ARBA00022857"/>
    </source>
</evidence>
<dbReference type="SUPFAM" id="SSF53597">
    <property type="entry name" value="Dihydrofolate reductase-like"/>
    <property type="match status" value="1"/>
</dbReference>
<evidence type="ECO:0000256" key="4">
    <source>
        <dbReference type="ARBA" id="ARBA00022563"/>
    </source>
</evidence>
<evidence type="ECO:0000256" key="3">
    <source>
        <dbReference type="ARBA" id="ARBA00012856"/>
    </source>
</evidence>
<dbReference type="Pfam" id="PF00186">
    <property type="entry name" value="DHFR_1"/>
    <property type="match status" value="1"/>
</dbReference>
<protein>
    <recommendedName>
        <fullName evidence="3 8">Dihydrofolate reductase</fullName>
        <ecNumber evidence="3 8">1.5.1.3</ecNumber>
    </recommendedName>
</protein>
<dbReference type="eggNOG" id="COG0262">
    <property type="taxonomic scope" value="Bacteria"/>
</dbReference>
<dbReference type="RefSeq" id="WP_010899586.1">
    <property type="nucleotide sequence ID" value="NC_002570.2"/>
</dbReference>
<evidence type="ECO:0000256" key="1">
    <source>
        <dbReference type="ARBA" id="ARBA00004903"/>
    </source>
</evidence>
<evidence type="ECO:0000313" key="12">
    <source>
        <dbReference type="Proteomes" id="UP000001258"/>
    </source>
</evidence>
<organism evidence="11 12">
    <name type="scientific">Halalkalibacterium halodurans (strain ATCC BAA-125 / DSM 18197 / FERM 7344 / JCM 9153 / C-125)</name>
    <name type="common">Bacillus halodurans</name>
    <dbReference type="NCBI Taxonomy" id="272558"/>
    <lineage>
        <taxon>Bacteria</taxon>
        <taxon>Bacillati</taxon>
        <taxon>Bacillota</taxon>
        <taxon>Bacilli</taxon>
        <taxon>Bacillales</taxon>
        <taxon>Bacillaceae</taxon>
        <taxon>Halalkalibacterium (ex Joshi et al. 2022)</taxon>
    </lineage>
</organism>
<keyword evidence="4 8" id="KW-0554">One-carbon metabolism</keyword>
<keyword evidence="6 8" id="KW-0560">Oxidoreductase</keyword>
<dbReference type="EMBL" id="BA000004">
    <property type="protein sequence ID" value="BAB07169.1"/>
    <property type="molecule type" value="Genomic_DNA"/>
</dbReference>
<dbReference type="GO" id="GO:0004146">
    <property type="term" value="F:dihydrofolate reductase activity"/>
    <property type="evidence" value="ECO:0007669"/>
    <property type="project" value="UniProtKB-EC"/>
</dbReference>
<keyword evidence="5 8" id="KW-0521">NADP</keyword>
<name>Q9K7B6_HALH5</name>
<dbReference type="PROSITE" id="PS51330">
    <property type="entry name" value="DHFR_2"/>
    <property type="match status" value="1"/>
</dbReference>
<dbReference type="InterPro" id="IPR017925">
    <property type="entry name" value="DHFR_CS"/>
</dbReference>
<dbReference type="KEGG" id="bha:BH3450"/>
<dbReference type="EC" id="1.5.1.3" evidence="3 8"/>
<dbReference type="STRING" id="272558.gene:10729363"/>
<dbReference type="PROSITE" id="PS00075">
    <property type="entry name" value="DHFR_1"/>
    <property type="match status" value="1"/>
</dbReference>
<accession>Q9K7B6</accession>
<dbReference type="PIRSF" id="PIRSF000194">
    <property type="entry name" value="DHFR"/>
    <property type="match status" value="1"/>
</dbReference>
<dbReference type="InterPro" id="IPR024072">
    <property type="entry name" value="DHFR-like_dom_sf"/>
</dbReference>
<evidence type="ECO:0000256" key="7">
    <source>
        <dbReference type="ARBA" id="ARBA00025067"/>
    </source>
</evidence>
<dbReference type="InterPro" id="IPR012259">
    <property type="entry name" value="DHFR"/>
</dbReference>
<dbReference type="GO" id="GO:0070401">
    <property type="term" value="F:NADP+ binding"/>
    <property type="evidence" value="ECO:0007669"/>
    <property type="project" value="UniProtKB-ARBA"/>
</dbReference>
<evidence type="ECO:0000256" key="9">
    <source>
        <dbReference type="RuleBase" id="RU004474"/>
    </source>
</evidence>
<comment type="function">
    <text evidence="7 8">Key enzyme in folate metabolism. Catalyzes an essential reaction for de novo glycine and purine synthesis, and for DNA precursor synthesis.</text>
</comment>
<keyword evidence="12" id="KW-1185">Reference proteome</keyword>
<dbReference type="PANTHER" id="PTHR48069:SF3">
    <property type="entry name" value="DIHYDROFOLATE REDUCTASE"/>
    <property type="match status" value="1"/>
</dbReference>
<evidence type="ECO:0000259" key="10">
    <source>
        <dbReference type="PROSITE" id="PS51330"/>
    </source>
</evidence>
<dbReference type="PRINTS" id="PR00070">
    <property type="entry name" value="DHFR"/>
</dbReference>
<reference evidence="11 12" key="1">
    <citation type="journal article" date="2000" name="Nucleic Acids Res.">
        <title>Complete genome sequence of the alkaliphilic bacterium Bacillus halodurans and genomic sequence comparison with Bacillus subtilis.</title>
        <authorList>
            <person name="Takami H."/>
            <person name="Nakasone K."/>
            <person name="Takaki Y."/>
            <person name="Maeno G."/>
            <person name="Sasaki R."/>
            <person name="Masui N."/>
            <person name="Fuji F."/>
            <person name="Hirama C."/>
            <person name="Nakamura Y."/>
            <person name="Ogasawara N."/>
            <person name="Kuhara S."/>
            <person name="Horikoshi K."/>
        </authorList>
    </citation>
    <scope>NUCLEOTIDE SEQUENCE [LARGE SCALE GENOMIC DNA]</scope>
    <source>
        <strain evidence="12">ATCC BAA-125 / DSM 18197 / FERM 7344 / JCM 9153 / C-125</strain>
    </source>
</reference>
<comment type="similarity">
    <text evidence="2 8 9">Belongs to the dihydrofolate reductase family.</text>
</comment>
<dbReference type="GO" id="GO:0046654">
    <property type="term" value="P:tetrahydrofolate biosynthetic process"/>
    <property type="evidence" value="ECO:0007669"/>
    <property type="project" value="UniProtKB-UniPathway"/>
</dbReference>
<dbReference type="GO" id="GO:0046452">
    <property type="term" value="P:dihydrofolate metabolic process"/>
    <property type="evidence" value="ECO:0007669"/>
    <property type="project" value="TreeGrafter"/>
</dbReference>
<dbReference type="FunFam" id="3.40.430.10:FF:000001">
    <property type="entry name" value="Dihydrofolate reductase"/>
    <property type="match status" value="1"/>
</dbReference>
<dbReference type="CDD" id="cd00209">
    <property type="entry name" value="DHFR"/>
    <property type="match status" value="1"/>
</dbReference>
<dbReference type="Gene3D" id="3.40.430.10">
    <property type="entry name" value="Dihydrofolate Reductase, subunit A"/>
    <property type="match status" value="1"/>
</dbReference>
<gene>
    <name evidence="11" type="primary">dfrA</name>
</gene>
<dbReference type="Proteomes" id="UP000001258">
    <property type="component" value="Chromosome"/>
</dbReference>
<sequence length="163" mass="18857">MISFIVAMDKHRLIGKENDLPWRLPADLAHFKRVTSGHTVIMGRKTYESIGKPLPNRRNVVVTRSQAYTAEGVDIVHSIDEAIRLTEHENETFVIGGSELFKAFWPHADRMYVTYIDEVFDGDTYFPEIDGQEWELVSVEAGTIDEKNVYPHEFRVYERQAKN</sequence>
<feature type="domain" description="DHFR" evidence="10">
    <location>
        <begin position="1"/>
        <end position="159"/>
    </location>
</feature>
<dbReference type="GO" id="GO:0005829">
    <property type="term" value="C:cytosol"/>
    <property type="evidence" value="ECO:0007669"/>
    <property type="project" value="TreeGrafter"/>
</dbReference>
<dbReference type="AlphaFoldDB" id="Q9K7B6"/>
<dbReference type="HOGENOM" id="CLU_043966_5_1_9"/>